<sequence>MRDQRLLKRYARRLTSGTASLEQLTRAIHTLLQAGETGDPFFLSKSLELLADSLEASQTALVMVSGAAAEIRWWHPERPEEPAPVPIAAFCEWLLVNPERMLVIRDMATGPHVKELGDPSAIPHRAALACALRHGEGVRALLFAYFDRPKAFSRTEFALLEAVAGFMGRVLEIEDLKQSLNRLEDALAITQAVMEDSSIRDPETDLPNLRYLDIWEKAMLGSEHRPESLVVADCQVQMKGRKDVARIHRVLEGVRGGDLVVQAGPGRFRFIFQHTPRSLAHIQLLRLRTQLDGAPMGATLWLPGPEGLRLESCQGRLDAALAESRAMSQPALVWHLPEGVAVEPPHQVRAAQPPAPRRWEPPVLRKP</sequence>
<comment type="caution">
    <text evidence="3">The sequence shown here is derived from an EMBL/GenBank/DDBJ whole genome shotgun (WGS) entry which is preliminary data.</text>
</comment>
<organism evidence="3 4">
    <name type="scientific">Geothrix limicola</name>
    <dbReference type="NCBI Taxonomy" id="2927978"/>
    <lineage>
        <taxon>Bacteria</taxon>
        <taxon>Pseudomonadati</taxon>
        <taxon>Acidobacteriota</taxon>
        <taxon>Holophagae</taxon>
        <taxon>Holophagales</taxon>
        <taxon>Holophagaceae</taxon>
        <taxon>Geothrix</taxon>
    </lineage>
</organism>
<protein>
    <recommendedName>
        <fullName evidence="2">GAF domain-containing protein</fullName>
    </recommendedName>
</protein>
<name>A0ABQ5QJC0_9BACT</name>
<evidence type="ECO:0000256" key="1">
    <source>
        <dbReference type="SAM" id="MobiDB-lite"/>
    </source>
</evidence>
<dbReference type="SUPFAM" id="SSF55781">
    <property type="entry name" value="GAF domain-like"/>
    <property type="match status" value="1"/>
</dbReference>
<keyword evidence="4" id="KW-1185">Reference proteome</keyword>
<evidence type="ECO:0000259" key="2">
    <source>
        <dbReference type="SMART" id="SM00065"/>
    </source>
</evidence>
<feature type="region of interest" description="Disordered" evidence="1">
    <location>
        <begin position="346"/>
        <end position="367"/>
    </location>
</feature>
<dbReference type="Gene3D" id="3.30.450.40">
    <property type="match status" value="1"/>
</dbReference>
<feature type="domain" description="GAF" evidence="2">
    <location>
        <begin position="20"/>
        <end position="181"/>
    </location>
</feature>
<evidence type="ECO:0000313" key="4">
    <source>
        <dbReference type="Proteomes" id="UP001165069"/>
    </source>
</evidence>
<proteinExistence type="predicted"/>
<evidence type="ECO:0000313" key="3">
    <source>
        <dbReference type="EMBL" id="GLH74787.1"/>
    </source>
</evidence>
<accession>A0ABQ5QJC0</accession>
<dbReference type="Proteomes" id="UP001165069">
    <property type="component" value="Unassembled WGS sequence"/>
</dbReference>
<dbReference type="InterPro" id="IPR029016">
    <property type="entry name" value="GAF-like_dom_sf"/>
</dbReference>
<dbReference type="SMART" id="SM00065">
    <property type="entry name" value="GAF"/>
    <property type="match status" value="1"/>
</dbReference>
<dbReference type="InterPro" id="IPR003018">
    <property type="entry name" value="GAF"/>
</dbReference>
<reference evidence="3 4" key="1">
    <citation type="journal article" date="2023" name="Antonie Van Leeuwenhoek">
        <title>Mesoterricola silvestris gen. nov., sp. nov., Mesoterricola sediminis sp. nov., Geothrix oryzae sp. nov., Geothrix edaphica sp. nov., Geothrix rubra sp. nov., and Geothrix limicola sp. nov., six novel members of Acidobacteriota isolated from soils.</title>
        <authorList>
            <person name="Itoh H."/>
            <person name="Sugisawa Y."/>
            <person name="Mise K."/>
            <person name="Xu Z."/>
            <person name="Kuniyasu M."/>
            <person name="Ushijima N."/>
            <person name="Kawano K."/>
            <person name="Kobayashi E."/>
            <person name="Shiratori Y."/>
            <person name="Masuda Y."/>
            <person name="Senoo K."/>
        </authorList>
    </citation>
    <scope>NUCLEOTIDE SEQUENCE [LARGE SCALE GENOMIC DNA]</scope>
    <source>
        <strain evidence="3 4">Red804</strain>
    </source>
</reference>
<dbReference type="RefSeq" id="WP_285577471.1">
    <property type="nucleotide sequence ID" value="NZ_BSDE01000008.1"/>
</dbReference>
<dbReference type="EMBL" id="BSDE01000008">
    <property type="protein sequence ID" value="GLH74787.1"/>
    <property type="molecule type" value="Genomic_DNA"/>
</dbReference>
<gene>
    <name evidence="3" type="ORF">GETHLI_32890</name>
</gene>